<keyword evidence="9" id="KW-0676">Redox-active center</keyword>
<comment type="subcellular location">
    <subcellularLocation>
        <location evidence="1">Membrane</location>
        <topology evidence="1">Multi-pass membrane protein</topology>
    </subcellularLocation>
</comment>
<dbReference type="CDD" id="cd12921">
    <property type="entry name" value="VKOR_4"/>
    <property type="match status" value="1"/>
</dbReference>
<dbReference type="InterPro" id="IPR012932">
    <property type="entry name" value="VKOR"/>
</dbReference>
<organism evidence="12 13">
    <name type="scientific">Aquimarina spongiae</name>
    <dbReference type="NCBI Taxonomy" id="570521"/>
    <lineage>
        <taxon>Bacteria</taxon>
        <taxon>Pseudomonadati</taxon>
        <taxon>Bacteroidota</taxon>
        <taxon>Flavobacteriia</taxon>
        <taxon>Flavobacteriales</taxon>
        <taxon>Flavobacteriaceae</taxon>
        <taxon>Aquimarina</taxon>
    </lineage>
</organism>
<keyword evidence="5 10" id="KW-1133">Transmembrane helix</keyword>
<proteinExistence type="inferred from homology"/>
<feature type="transmembrane region" description="Helical" evidence="10">
    <location>
        <begin position="299"/>
        <end position="321"/>
    </location>
</feature>
<dbReference type="InterPro" id="IPR038354">
    <property type="entry name" value="VKOR_sf"/>
</dbReference>
<dbReference type="InterPro" id="IPR036249">
    <property type="entry name" value="Thioredoxin-like_sf"/>
</dbReference>
<protein>
    <submittedName>
        <fullName evidence="12">Uncharacterized membrane protein</fullName>
    </submittedName>
</protein>
<keyword evidence="3 10" id="KW-0812">Transmembrane</keyword>
<evidence type="ECO:0000256" key="7">
    <source>
        <dbReference type="ARBA" id="ARBA00023136"/>
    </source>
</evidence>
<evidence type="ECO:0000256" key="5">
    <source>
        <dbReference type="ARBA" id="ARBA00022989"/>
    </source>
</evidence>
<dbReference type="EMBL" id="FQYP01000007">
    <property type="protein sequence ID" value="SHJ33179.1"/>
    <property type="molecule type" value="Genomic_DNA"/>
</dbReference>
<evidence type="ECO:0000256" key="4">
    <source>
        <dbReference type="ARBA" id="ARBA00022719"/>
    </source>
</evidence>
<feature type="transmembrane region" description="Helical" evidence="10">
    <location>
        <begin position="274"/>
        <end position="293"/>
    </location>
</feature>
<keyword evidence="6" id="KW-0560">Oxidoreductase</keyword>
<evidence type="ECO:0000256" key="2">
    <source>
        <dbReference type="ARBA" id="ARBA00006214"/>
    </source>
</evidence>
<feature type="transmembrane region" description="Helical" evidence="10">
    <location>
        <begin position="158"/>
        <end position="179"/>
    </location>
</feature>
<evidence type="ECO:0000256" key="10">
    <source>
        <dbReference type="SAM" id="Phobius"/>
    </source>
</evidence>
<dbReference type="RefSeq" id="WP_170864622.1">
    <property type="nucleotide sequence ID" value="NZ_FQYP01000007.1"/>
</dbReference>
<accession>A0A1M6IFF4</accession>
<comment type="similarity">
    <text evidence="2">Belongs to the VKOR family.</text>
</comment>
<dbReference type="AlphaFoldDB" id="A0A1M6IFF4"/>
<feature type="domain" description="Vitamin K epoxide reductase" evidence="11">
    <location>
        <begin position="165"/>
        <end position="288"/>
    </location>
</feature>
<dbReference type="SUPFAM" id="SSF52833">
    <property type="entry name" value="Thioredoxin-like"/>
    <property type="match status" value="1"/>
</dbReference>
<evidence type="ECO:0000259" key="11">
    <source>
        <dbReference type="Pfam" id="PF07884"/>
    </source>
</evidence>
<gene>
    <name evidence="12" type="ORF">SAMN04488508_107324</name>
</gene>
<keyword evidence="13" id="KW-1185">Reference proteome</keyword>
<keyword evidence="7 10" id="KW-0472">Membrane</keyword>
<evidence type="ECO:0000256" key="6">
    <source>
        <dbReference type="ARBA" id="ARBA00023002"/>
    </source>
</evidence>
<dbReference type="GO" id="GO:0016020">
    <property type="term" value="C:membrane"/>
    <property type="evidence" value="ECO:0007669"/>
    <property type="project" value="UniProtKB-SubCell"/>
</dbReference>
<evidence type="ECO:0000256" key="3">
    <source>
        <dbReference type="ARBA" id="ARBA00022692"/>
    </source>
</evidence>
<feature type="transmembrane region" description="Helical" evidence="10">
    <location>
        <begin position="133"/>
        <end position="152"/>
    </location>
</feature>
<dbReference type="Pfam" id="PF07884">
    <property type="entry name" value="VKOR"/>
    <property type="match status" value="1"/>
</dbReference>
<dbReference type="Proteomes" id="UP000184432">
    <property type="component" value="Unassembled WGS sequence"/>
</dbReference>
<reference evidence="13" key="1">
    <citation type="submission" date="2016-11" db="EMBL/GenBank/DDBJ databases">
        <authorList>
            <person name="Varghese N."/>
            <person name="Submissions S."/>
        </authorList>
    </citation>
    <scope>NUCLEOTIDE SEQUENCE [LARGE SCALE GENOMIC DNA]</scope>
    <source>
        <strain evidence="13">DSM 22623</strain>
    </source>
</reference>
<dbReference type="Gene3D" id="3.40.30.10">
    <property type="entry name" value="Glutaredoxin"/>
    <property type="match status" value="1"/>
</dbReference>
<dbReference type="Gene3D" id="1.20.1440.130">
    <property type="entry name" value="VKOR domain"/>
    <property type="match status" value="1"/>
</dbReference>
<keyword evidence="8" id="KW-1015">Disulfide bond</keyword>
<evidence type="ECO:0000256" key="9">
    <source>
        <dbReference type="ARBA" id="ARBA00023284"/>
    </source>
</evidence>
<evidence type="ECO:0000313" key="13">
    <source>
        <dbReference type="Proteomes" id="UP000184432"/>
    </source>
</evidence>
<evidence type="ECO:0000256" key="1">
    <source>
        <dbReference type="ARBA" id="ARBA00004141"/>
    </source>
</evidence>
<dbReference type="GO" id="GO:0048038">
    <property type="term" value="F:quinone binding"/>
    <property type="evidence" value="ECO:0007669"/>
    <property type="project" value="UniProtKB-KW"/>
</dbReference>
<feature type="transmembrane region" description="Helical" evidence="10">
    <location>
        <begin position="242"/>
        <end position="262"/>
    </location>
</feature>
<dbReference type="GO" id="GO:0016491">
    <property type="term" value="F:oxidoreductase activity"/>
    <property type="evidence" value="ECO:0007669"/>
    <property type="project" value="UniProtKB-KW"/>
</dbReference>
<evidence type="ECO:0000313" key="12">
    <source>
        <dbReference type="EMBL" id="SHJ33179.1"/>
    </source>
</evidence>
<keyword evidence="4" id="KW-0874">Quinone</keyword>
<dbReference type="STRING" id="570521.SAMN04488508_107324"/>
<evidence type="ECO:0000256" key="8">
    <source>
        <dbReference type="ARBA" id="ARBA00023157"/>
    </source>
</evidence>
<feature type="transmembrane region" description="Helical" evidence="10">
    <location>
        <begin position="215"/>
        <end position="236"/>
    </location>
</feature>
<name>A0A1M6IFF4_9FLAO</name>
<sequence>MENNNLSTSLLSYLKQENIVLDKEAFNFRLLTHPNYPGLSSIVNTLEYFDITCDAYQVDIKNLNSTPDHYLTFLKGRYGKQDLHHVQKKDNTYYLDTQKTSIAHLKNRWKGIVLLLEGKTNQTSKNSAKTRSLIPILGISSLLIFIGLIVNYNTVLESLFYIFPLTGLVLSILSLKHIFQIENPVFDKFCKISTNSDCNSVINSKKWKIFEKISFSDISLIFFLSQLVSYFALSIADYTSAFFAYQTTILYCSLAIIAASIYFQKFVEKKWCPICLGISAILIIEAVYIQYLIEFKHHYNTNALLLFGAIVLGLTFSWTHLKKLFNRLRFLEEIEIKSTRFLRNYSVFKTAILKTHSIDPITLNSNNADLTITLITNPFCDYCQQAHSLLEKIKAKYPNRVSLDLLLNIDIEDEYEEYKLVCQRMITMQLNNKGQQFLAALHDWFEDENPNGWLVKYDLEIDENKANKTLITQKQWCIQNQVDFTPAVLINGYKYPLIYDIEHLDYFIQDLLNDSDFLTQERKYSGDLQLV</sequence>